<dbReference type="InterPro" id="IPR035996">
    <property type="entry name" value="4pyrrol_Methylase_sf"/>
</dbReference>
<evidence type="ECO:0000256" key="8">
    <source>
        <dbReference type="ARBA" id="ARBA00025705"/>
    </source>
</evidence>
<protein>
    <recommendedName>
        <fullName evidence="3">uroporphyrinogen-III C-methyltransferase</fullName>
        <ecNumber evidence="3">2.1.1.107</ecNumber>
    </recommendedName>
</protein>
<dbReference type="PANTHER" id="PTHR45790:SF3">
    <property type="entry name" value="S-ADENOSYL-L-METHIONINE-DEPENDENT UROPORPHYRINOGEN III METHYLTRANSFERASE, CHLOROPLASTIC"/>
    <property type="match status" value="1"/>
</dbReference>
<organism evidence="11 12">
    <name type="scientific">Pseudoalteromonas gelatinilytica</name>
    <dbReference type="NCBI Taxonomy" id="1703256"/>
    <lineage>
        <taxon>Bacteria</taxon>
        <taxon>Pseudomonadati</taxon>
        <taxon>Pseudomonadota</taxon>
        <taxon>Gammaproteobacteria</taxon>
        <taxon>Alteromonadales</taxon>
        <taxon>Pseudoalteromonadaceae</taxon>
        <taxon>Pseudoalteromonas</taxon>
    </lineage>
</organism>
<dbReference type="Gene3D" id="3.30.950.10">
    <property type="entry name" value="Methyltransferase, Cobalt-precorrin-4 Transmethylase, Domain 2"/>
    <property type="match status" value="1"/>
</dbReference>
<dbReference type="NCBIfam" id="NF004790">
    <property type="entry name" value="PRK06136.1"/>
    <property type="match status" value="1"/>
</dbReference>
<evidence type="ECO:0000256" key="5">
    <source>
        <dbReference type="ARBA" id="ARBA00022679"/>
    </source>
</evidence>
<evidence type="ECO:0000256" key="2">
    <source>
        <dbReference type="ARBA" id="ARBA00005879"/>
    </source>
</evidence>
<evidence type="ECO:0000313" key="11">
    <source>
        <dbReference type="EMBL" id="GGE94599.1"/>
    </source>
</evidence>
<reference evidence="12" key="1">
    <citation type="journal article" date="2019" name="Int. J. Syst. Evol. Microbiol.">
        <title>The Global Catalogue of Microorganisms (GCM) 10K type strain sequencing project: providing services to taxonomists for standard genome sequencing and annotation.</title>
        <authorList>
            <consortium name="The Broad Institute Genomics Platform"/>
            <consortium name="The Broad Institute Genome Sequencing Center for Infectious Disease"/>
            <person name="Wu L."/>
            <person name="Ma J."/>
        </authorList>
    </citation>
    <scope>NUCLEOTIDE SEQUENCE [LARGE SCALE GENOMIC DNA]</scope>
    <source>
        <strain evidence="12">CGMCC 1.15394</strain>
    </source>
</reference>
<dbReference type="InterPro" id="IPR050161">
    <property type="entry name" value="Siro_Cobalamin_biosynth"/>
</dbReference>
<comment type="pathway">
    <text evidence="8">Porphyrin-containing compound metabolism; siroheme biosynthesis; precorrin-2 from uroporphyrinogen III: step 1/1.</text>
</comment>
<evidence type="ECO:0000256" key="4">
    <source>
        <dbReference type="ARBA" id="ARBA00022603"/>
    </source>
</evidence>
<dbReference type="InterPro" id="IPR014776">
    <property type="entry name" value="4pyrrole_Mease_sub2"/>
</dbReference>
<evidence type="ECO:0000256" key="1">
    <source>
        <dbReference type="ARBA" id="ARBA00004953"/>
    </source>
</evidence>
<dbReference type="SUPFAM" id="SSF53790">
    <property type="entry name" value="Tetrapyrrole methylase"/>
    <property type="match status" value="1"/>
</dbReference>
<dbReference type="EC" id="2.1.1.107" evidence="3"/>
<comment type="pathway">
    <text evidence="1">Cofactor biosynthesis; adenosylcobalamin biosynthesis.</text>
</comment>
<evidence type="ECO:0000256" key="6">
    <source>
        <dbReference type="ARBA" id="ARBA00022691"/>
    </source>
</evidence>
<dbReference type="InterPro" id="IPR003043">
    <property type="entry name" value="Uropor_MeTrfase_CS"/>
</dbReference>
<dbReference type="PROSITE" id="PS00840">
    <property type="entry name" value="SUMT_2"/>
    <property type="match status" value="1"/>
</dbReference>
<keyword evidence="12" id="KW-1185">Reference proteome</keyword>
<sequence>MVSQMVNFTNTAFKTVLNVQNEWLHKLKLAISNTHTKPFKRSASKNGQVYLIGAGSGDPELLTLKAHRILQHADVVLVDWLVNSEIQQYFPAHVEVIFVGKRQGCHSMSQVQICQLLVAKALENKTVVRLKGGDPSIFGRLSEETHALAEHDIPFAIVPGVTAASACAAYTGIPLTDRRCSQAVQFVTAHCKDDAQQANWSQLVASKQTLVFYMGLTRVDSIAKQLIKHKMSPDMPIAVVDKGSLTDQQLCCRTLASINAERDLKDFVGPALVIVGDVVNYRQRVDLTLLQANYFVEETQSPSCLKIKGA</sequence>
<name>A0ABQ1TFZ2_9GAMM</name>
<keyword evidence="6" id="KW-0949">S-adenosyl-L-methionine</keyword>
<proteinExistence type="inferred from homology"/>
<dbReference type="NCBIfam" id="TIGR01469">
    <property type="entry name" value="cobA_cysG_Cterm"/>
    <property type="match status" value="1"/>
</dbReference>
<dbReference type="Proteomes" id="UP000638462">
    <property type="component" value="Unassembled WGS sequence"/>
</dbReference>
<gene>
    <name evidence="11" type="ORF">GCM10008027_19440</name>
</gene>
<keyword evidence="7" id="KW-0627">Porphyrin biosynthesis</keyword>
<keyword evidence="4 9" id="KW-0489">Methyltransferase</keyword>
<dbReference type="InterPro" id="IPR000878">
    <property type="entry name" value="4pyrrol_Mease"/>
</dbReference>
<dbReference type="EMBL" id="BMIT01000006">
    <property type="protein sequence ID" value="GGE94599.1"/>
    <property type="molecule type" value="Genomic_DNA"/>
</dbReference>
<dbReference type="Pfam" id="PF00590">
    <property type="entry name" value="TP_methylase"/>
    <property type="match status" value="1"/>
</dbReference>
<comment type="caution">
    <text evidence="11">The sequence shown here is derived from an EMBL/GenBank/DDBJ whole genome shotgun (WGS) entry which is preliminary data.</text>
</comment>
<evidence type="ECO:0000256" key="7">
    <source>
        <dbReference type="ARBA" id="ARBA00023244"/>
    </source>
</evidence>
<feature type="domain" description="Tetrapyrrole methylase" evidence="10">
    <location>
        <begin position="49"/>
        <end position="256"/>
    </location>
</feature>
<accession>A0ABQ1TFZ2</accession>
<comment type="similarity">
    <text evidence="2 9">Belongs to the precorrin methyltransferase family.</text>
</comment>
<keyword evidence="5 9" id="KW-0808">Transferase</keyword>
<dbReference type="Gene3D" id="3.40.1010.10">
    <property type="entry name" value="Cobalt-precorrin-4 Transmethylase, Domain 1"/>
    <property type="match status" value="1"/>
</dbReference>
<evidence type="ECO:0000256" key="9">
    <source>
        <dbReference type="RuleBase" id="RU003960"/>
    </source>
</evidence>
<dbReference type="CDD" id="cd11642">
    <property type="entry name" value="SUMT"/>
    <property type="match status" value="1"/>
</dbReference>
<dbReference type="PANTHER" id="PTHR45790">
    <property type="entry name" value="SIROHEME SYNTHASE-RELATED"/>
    <property type="match status" value="1"/>
</dbReference>
<evidence type="ECO:0000256" key="3">
    <source>
        <dbReference type="ARBA" id="ARBA00012162"/>
    </source>
</evidence>
<dbReference type="InterPro" id="IPR014777">
    <property type="entry name" value="4pyrrole_Mease_sub1"/>
</dbReference>
<evidence type="ECO:0000259" key="10">
    <source>
        <dbReference type="Pfam" id="PF00590"/>
    </source>
</evidence>
<dbReference type="InterPro" id="IPR006366">
    <property type="entry name" value="CobA/CysG_C"/>
</dbReference>
<evidence type="ECO:0000313" key="12">
    <source>
        <dbReference type="Proteomes" id="UP000638462"/>
    </source>
</evidence>